<dbReference type="Proteomes" id="UP000606044">
    <property type="component" value="Unassembled WGS sequence"/>
</dbReference>
<reference evidence="2" key="2">
    <citation type="submission" date="2020-09" db="EMBL/GenBank/DDBJ databases">
        <authorList>
            <person name="Sun Q."/>
            <person name="Sedlacek I."/>
        </authorList>
    </citation>
    <scope>NUCLEOTIDE SEQUENCE</scope>
    <source>
        <strain evidence="2">CCM 7897</strain>
    </source>
</reference>
<feature type="region of interest" description="Disordered" evidence="1">
    <location>
        <begin position="1"/>
        <end position="21"/>
    </location>
</feature>
<gene>
    <name evidence="2" type="ORF">GCM10007301_02070</name>
</gene>
<accession>A0A917BJR1</accession>
<name>A0A917BJR1_9HYPH</name>
<dbReference type="CDD" id="cd02980">
    <property type="entry name" value="TRX_Fd_family"/>
    <property type="match status" value="1"/>
</dbReference>
<dbReference type="AlphaFoldDB" id="A0A917BJR1"/>
<evidence type="ECO:0000256" key="1">
    <source>
        <dbReference type="SAM" id="MobiDB-lite"/>
    </source>
</evidence>
<dbReference type="Pfam" id="PF07845">
    <property type="entry name" value="DUF1636"/>
    <property type="match status" value="1"/>
</dbReference>
<comment type="caution">
    <text evidence="2">The sequence shown here is derived from an EMBL/GenBank/DDBJ whole genome shotgun (WGS) entry which is preliminary data.</text>
</comment>
<dbReference type="RefSeq" id="WP_188574578.1">
    <property type="nucleotide sequence ID" value="NZ_BMCT01000001.1"/>
</dbReference>
<evidence type="ECO:0000313" key="2">
    <source>
        <dbReference type="EMBL" id="GGF46165.1"/>
    </source>
</evidence>
<organism evidence="2 3">
    <name type="scientific">Azorhizobium oxalatiphilum</name>
    <dbReference type="NCBI Taxonomy" id="980631"/>
    <lineage>
        <taxon>Bacteria</taxon>
        <taxon>Pseudomonadati</taxon>
        <taxon>Pseudomonadota</taxon>
        <taxon>Alphaproteobacteria</taxon>
        <taxon>Hyphomicrobiales</taxon>
        <taxon>Xanthobacteraceae</taxon>
        <taxon>Azorhizobium</taxon>
    </lineage>
</organism>
<sequence length="146" mass="14906">MQQLDPKPTDDAVPPEAAPPVAEATAVPAVTLFVCSSCKAADAEPGTPPAGQSLLAATQTEAAGDDTFAVHEVKCLANCKRGLSAALVRTGGWSYVFGDLDAASAPDLVAGARLFTGSTDGLLPWRGRPDALKRGMVARIPPLPSP</sequence>
<protein>
    <recommendedName>
        <fullName evidence="4">Metal-binding protein</fullName>
    </recommendedName>
</protein>
<dbReference type="InterPro" id="IPR012863">
    <property type="entry name" value="DUF1636"/>
</dbReference>
<proteinExistence type="predicted"/>
<reference evidence="2" key="1">
    <citation type="journal article" date="2014" name="Int. J. Syst. Evol. Microbiol.">
        <title>Complete genome sequence of Corynebacterium casei LMG S-19264T (=DSM 44701T), isolated from a smear-ripened cheese.</title>
        <authorList>
            <consortium name="US DOE Joint Genome Institute (JGI-PGF)"/>
            <person name="Walter F."/>
            <person name="Albersmeier A."/>
            <person name="Kalinowski J."/>
            <person name="Ruckert C."/>
        </authorList>
    </citation>
    <scope>NUCLEOTIDE SEQUENCE</scope>
    <source>
        <strain evidence="2">CCM 7897</strain>
    </source>
</reference>
<evidence type="ECO:0000313" key="3">
    <source>
        <dbReference type="Proteomes" id="UP000606044"/>
    </source>
</evidence>
<evidence type="ECO:0008006" key="4">
    <source>
        <dbReference type="Google" id="ProtNLM"/>
    </source>
</evidence>
<feature type="compositionally biased region" description="Low complexity" evidence="1">
    <location>
        <begin position="11"/>
        <end position="21"/>
    </location>
</feature>
<keyword evidence="3" id="KW-1185">Reference proteome</keyword>
<dbReference type="EMBL" id="BMCT01000001">
    <property type="protein sequence ID" value="GGF46165.1"/>
    <property type="molecule type" value="Genomic_DNA"/>
</dbReference>